<accession>T1A3E4</accession>
<reference evidence="1" key="1">
    <citation type="submission" date="2013-08" db="EMBL/GenBank/DDBJ databases">
        <authorList>
            <person name="Mendez C."/>
            <person name="Richter M."/>
            <person name="Ferrer M."/>
            <person name="Sanchez J."/>
        </authorList>
    </citation>
    <scope>NUCLEOTIDE SEQUENCE</scope>
</reference>
<name>T1A3E4_9ZZZZ</name>
<reference evidence="1" key="2">
    <citation type="journal article" date="2014" name="ISME J.">
        <title>Microbial stratification in low pH oxic and suboxic macroscopic growths along an acid mine drainage.</title>
        <authorList>
            <person name="Mendez-Garcia C."/>
            <person name="Mesa V."/>
            <person name="Sprenger R.R."/>
            <person name="Richter M."/>
            <person name="Diez M.S."/>
            <person name="Solano J."/>
            <person name="Bargiela R."/>
            <person name="Golyshina O.V."/>
            <person name="Manteca A."/>
            <person name="Ramos J.L."/>
            <person name="Gallego J.R."/>
            <person name="Llorente I."/>
            <person name="Martins Dos Santos V.A."/>
            <person name="Jensen O.N."/>
            <person name="Pelaez A.I."/>
            <person name="Sanchez J."/>
            <person name="Ferrer M."/>
        </authorList>
    </citation>
    <scope>NUCLEOTIDE SEQUENCE</scope>
</reference>
<protein>
    <submittedName>
        <fullName evidence="1">Uncharacterized protein</fullName>
    </submittedName>
</protein>
<dbReference type="AlphaFoldDB" id="T1A3E4"/>
<evidence type="ECO:0000313" key="1">
    <source>
        <dbReference type="EMBL" id="EQD36350.1"/>
    </source>
</evidence>
<dbReference type="EMBL" id="AUZY01011009">
    <property type="protein sequence ID" value="EQD36350.1"/>
    <property type="molecule type" value="Genomic_DNA"/>
</dbReference>
<comment type="caution">
    <text evidence="1">The sequence shown here is derived from an EMBL/GenBank/DDBJ whole genome shotgun (WGS) entry which is preliminary data.</text>
</comment>
<organism evidence="1">
    <name type="scientific">mine drainage metagenome</name>
    <dbReference type="NCBI Taxonomy" id="410659"/>
    <lineage>
        <taxon>unclassified sequences</taxon>
        <taxon>metagenomes</taxon>
        <taxon>ecological metagenomes</taxon>
    </lineage>
</organism>
<gene>
    <name evidence="1" type="ORF">B1B_16548</name>
</gene>
<proteinExistence type="predicted"/>
<sequence length="117" mass="12162">MSERHGCDGCAATLALDASLIIGLLAWRGGWFGAEIGDDGRIGRLLQTTALSMIIHANILLDDGLIGSVTFTALPRAAADSTILTSRQAVHLLRAAPGRALSAGDAHSIVEENTGDR</sequence>
<feature type="non-terminal residue" evidence="1">
    <location>
        <position position="117"/>
    </location>
</feature>